<reference evidence="2" key="1">
    <citation type="journal article" date="2019" name="Environ. Microbiol.">
        <title>Fungal ecological strategies reflected in gene transcription - a case study of two litter decomposers.</title>
        <authorList>
            <person name="Barbi F."/>
            <person name="Kohler A."/>
            <person name="Barry K."/>
            <person name="Baskaran P."/>
            <person name="Daum C."/>
            <person name="Fauchery L."/>
            <person name="Ihrmark K."/>
            <person name="Kuo A."/>
            <person name="LaButti K."/>
            <person name="Lipzen A."/>
            <person name="Morin E."/>
            <person name="Grigoriev I.V."/>
            <person name="Henrissat B."/>
            <person name="Lindahl B."/>
            <person name="Martin F."/>
        </authorList>
    </citation>
    <scope>NUCLEOTIDE SEQUENCE</scope>
    <source>
        <strain evidence="2">JB14</strain>
    </source>
</reference>
<proteinExistence type="predicted"/>
<accession>A0A6A4I179</accession>
<keyword evidence="1" id="KW-0472">Membrane</keyword>
<dbReference type="EMBL" id="ML769430">
    <property type="protein sequence ID" value="KAE9402957.1"/>
    <property type="molecule type" value="Genomic_DNA"/>
</dbReference>
<keyword evidence="3" id="KW-1185">Reference proteome</keyword>
<feature type="transmembrane region" description="Helical" evidence="1">
    <location>
        <begin position="80"/>
        <end position="99"/>
    </location>
</feature>
<gene>
    <name evidence="2" type="ORF">BT96DRAFT_517994</name>
</gene>
<sequence length="201" mass="20936">MHVVSKLYSETYFLPSCSLEARSLNQRALLSTAIIPTRPSPKHHRPLAPRRSPFDVLVVGEGAFPLVTVENAVVTGCETLLGLALALVVILTGGGVAILTGGGITMLVAVAVAVPVAVPDAVTVEVTFPVEEMEDEVTVEVGPIGIKVVNERGGDGVTEGRVAVIVAVLPPGSVVVRVITSVRLDEEAAEVSDVPEDEPMC</sequence>
<evidence type="ECO:0000313" key="2">
    <source>
        <dbReference type="EMBL" id="KAE9402957.1"/>
    </source>
</evidence>
<name>A0A6A4I179_9AGAR</name>
<organism evidence="2 3">
    <name type="scientific">Gymnopus androsaceus JB14</name>
    <dbReference type="NCBI Taxonomy" id="1447944"/>
    <lineage>
        <taxon>Eukaryota</taxon>
        <taxon>Fungi</taxon>
        <taxon>Dikarya</taxon>
        <taxon>Basidiomycota</taxon>
        <taxon>Agaricomycotina</taxon>
        <taxon>Agaricomycetes</taxon>
        <taxon>Agaricomycetidae</taxon>
        <taxon>Agaricales</taxon>
        <taxon>Marasmiineae</taxon>
        <taxon>Omphalotaceae</taxon>
        <taxon>Gymnopus</taxon>
    </lineage>
</organism>
<dbReference type="Proteomes" id="UP000799118">
    <property type="component" value="Unassembled WGS sequence"/>
</dbReference>
<protein>
    <submittedName>
        <fullName evidence="2">Uncharacterized protein</fullName>
    </submittedName>
</protein>
<evidence type="ECO:0000256" key="1">
    <source>
        <dbReference type="SAM" id="Phobius"/>
    </source>
</evidence>
<keyword evidence="1" id="KW-1133">Transmembrane helix</keyword>
<evidence type="ECO:0000313" key="3">
    <source>
        <dbReference type="Proteomes" id="UP000799118"/>
    </source>
</evidence>
<keyword evidence="1" id="KW-0812">Transmembrane</keyword>
<dbReference type="AlphaFoldDB" id="A0A6A4I179"/>